<feature type="coiled-coil region" evidence="1">
    <location>
        <begin position="4"/>
        <end position="31"/>
    </location>
</feature>
<name>A0A481YTX8_9VIRU</name>
<keyword evidence="1" id="KW-0175">Coiled coil</keyword>
<reference evidence="2" key="1">
    <citation type="journal article" date="2019" name="MBio">
        <title>Virus Genomes from Deep Sea Sediments Expand the Ocean Megavirome and Support Independent Origins of Viral Gigantism.</title>
        <authorList>
            <person name="Backstrom D."/>
            <person name="Yutin N."/>
            <person name="Jorgensen S.L."/>
            <person name="Dharamshi J."/>
            <person name="Homa F."/>
            <person name="Zaremba-Niedwiedzka K."/>
            <person name="Spang A."/>
            <person name="Wolf Y.I."/>
            <person name="Koonin E.V."/>
            <person name="Ettema T.J."/>
        </authorList>
    </citation>
    <scope>NUCLEOTIDE SEQUENCE</scope>
</reference>
<protein>
    <submittedName>
        <fullName evidence="2">Uncharacterized protein</fullName>
    </submittedName>
</protein>
<gene>
    <name evidence="2" type="ORF">LCMAC102_01360</name>
</gene>
<evidence type="ECO:0000256" key="1">
    <source>
        <dbReference type="SAM" id="Coils"/>
    </source>
</evidence>
<dbReference type="EMBL" id="MK500334">
    <property type="protein sequence ID" value="QBK86341.1"/>
    <property type="molecule type" value="Genomic_DNA"/>
</dbReference>
<accession>A0A481YTX8</accession>
<sequence>MSNLESYSKEIESINTETKRLNDRLKVLRSQKRTIEAYLYDDMTRNNLEKYGKITLKSITPREKKSRKSTKAKRNDAISLFRDVGINNPEQFWNDFQATQKYTEIQS</sequence>
<organism evidence="2">
    <name type="scientific">Marseillevirus LCMAC102</name>
    <dbReference type="NCBI Taxonomy" id="2506603"/>
    <lineage>
        <taxon>Viruses</taxon>
        <taxon>Varidnaviria</taxon>
        <taxon>Bamfordvirae</taxon>
        <taxon>Nucleocytoviricota</taxon>
        <taxon>Megaviricetes</taxon>
        <taxon>Pimascovirales</taxon>
        <taxon>Pimascovirales incertae sedis</taxon>
        <taxon>Marseilleviridae</taxon>
    </lineage>
</organism>
<evidence type="ECO:0000313" key="2">
    <source>
        <dbReference type="EMBL" id="QBK86341.1"/>
    </source>
</evidence>
<proteinExistence type="predicted"/>